<protein>
    <submittedName>
        <fullName evidence="3">NAB domain-containing protein</fullName>
    </submittedName>
</protein>
<evidence type="ECO:0000256" key="1">
    <source>
        <dbReference type="SAM" id="Coils"/>
    </source>
</evidence>
<dbReference type="WBParaSite" id="SMUV_0000128701-mRNA-1">
    <property type="protein sequence ID" value="SMUV_0000128701-mRNA-1"/>
    <property type="gene ID" value="SMUV_0000128701"/>
</dbReference>
<name>A0A0N5AAW1_9BILA</name>
<feature type="coiled-coil region" evidence="1">
    <location>
        <begin position="146"/>
        <end position="173"/>
    </location>
</feature>
<evidence type="ECO:0000313" key="3">
    <source>
        <dbReference type="WBParaSite" id="SMUV_0000128701-mRNA-1"/>
    </source>
</evidence>
<evidence type="ECO:0000313" key="2">
    <source>
        <dbReference type="Proteomes" id="UP000046393"/>
    </source>
</evidence>
<dbReference type="AlphaFoldDB" id="A0A0N5AAW1"/>
<sequence>MTASSVAPCYDLESIIREYEKGCKLLKRNKEKLVDRVSTLFDEAVNGEKQKVLLEKKFSDLKARLEEFYSLEESQSELIKKRVFHRVSALRNEFKLERRNCSAVEDLLQAETALDSVAADVIGEDQEESTTELCHALHFGEGTGTETAMKKELEDLEKQLSLKEDKLTQLHKHLNAVSNEMNQMWPSEISVETKNAVLDGLRKRNRVIGLKLLQLRLERTKLDAQTLING</sequence>
<dbReference type="Proteomes" id="UP000046393">
    <property type="component" value="Unplaced"/>
</dbReference>
<reference evidence="3" key="1">
    <citation type="submission" date="2017-02" db="UniProtKB">
        <authorList>
            <consortium name="WormBaseParasite"/>
        </authorList>
    </citation>
    <scope>IDENTIFICATION</scope>
</reference>
<keyword evidence="2" id="KW-1185">Reference proteome</keyword>
<organism evidence="2 3">
    <name type="scientific">Syphacia muris</name>
    <dbReference type="NCBI Taxonomy" id="451379"/>
    <lineage>
        <taxon>Eukaryota</taxon>
        <taxon>Metazoa</taxon>
        <taxon>Ecdysozoa</taxon>
        <taxon>Nematoda</taxon>
        <taxon>Chromadorea</taxon>
        <taxon>Rhabditida</taxon>
        <taxon>Spirurina</taxon>
        <taxon>Oxyuridomorpha</taxon>
        <taxon>Oxyuroidea</taxon>
        <taxon>Oxyuridae</taxon>
        <taxon>Syphacia</taxon>
    </lineage>
</organism>
<proteinExistence type="predicted"/>
<keyword evidence="1" id="KW-0175">Coiled coil</keyword>
<accession>A0A0N5AAW1</accession>